<dbReference type="Proteomes" id="UP000325787">
    <property type="component" value="Chromosome"/>
</dbReference>
<organism evidence="1 2">
    <name type="scientific">Saccharothrix syringae</name>
    <name type="common">Nocardiopsis syringae</name>
    <dbReference type="NCBI Taxonomy" id="103733"/>
    <lineage>
        <taxon>Bacteria</taxon>
        <taxon>Bacillati</taxon>
        <taxon>Actinomycetota</taxon>
        <taxon>Actinomycetes</taxon>
        <taxon>Pseudonocardiales</taxon>
        <taxon>Pseudonocardiaceae</taxon>
        <taxon>Saccharothrix</taxon>
    </lineage>
</organism>
<evidence type="ECO:0000313" key="1">
    <source>
        <dbReference type="EMBL" id="QFZ23808.1"/>
    </source>
</evidence>
<reference evidence="2" key="1">
    <citation type="journal article" date="2021" name="Curr. Microbiol.">
        <title>Complete genome of nocamycin-producing strain Saccharothrix syringae NRRL B-16468 reveals the biosynthetic potential for secondary metabolites.</title>
        <authorList>
            <person name="Mo X."/>
            <person name="Yang S."/>
        </authorList>
    </citation>
    <scope>NUCLEOTIDE SEQUENCE [LARGE SCALE GENOMIC DNA]</scope>
    <source>
        <strain evidence="2">ATCC 51364 / DSM 43886 / JCM 6844 / KCTC 9398 / NBRC 14523 / NRRL B-16468 / INA 2240</strain>
    </source>
</reference>
<protein>
    <submittedName>
        <fullName evidence="1">Uncharacterized protein</fullName>
    </submittedName>
</protein>
<accession>A0A5Q0HC05</accession>
<dbReference type="AlphaFoldDB" id="A0A5Q0HC05"/>
<dbReference type="OrthoDB" id="9964585at2"/>
<dbReference type="RefSeq" id="WP_033428290.1">
    <property type="nucleotide sequence ID" value="NZ_CP034550.1"/>
</dbReference>
<keyword evidence="2" id="KW-1185">Reference proteome</keyword>
<sequence>MNKIAKAALTVFLVLAGFAGLIAAGLTLLVCLNSTCGTIEADPTFVVVGVEDTRYHINVVKGRPADLRADNWHQSYLDKKEFDTEVREGDHVICHLTEDDDVVVTACRKTVAPTT</sequence>
<evidence type="ECO:0000313" key="2">
    <source>
        <dbReference type="Proteomes" id="UP000325787"/>
    </source>
</evidence>
<gene>
    <name evidence="1" type="ORF">EKG83_45870</name>
</gene>
<dbReference type="EMBL" id="CP034550">
    <property type="protein sequence ID" value="QFZ23808.1"/>
    <property type="molecule type" value="Genomic_DNA"/>
</dbReference>
<proteinExistence type="predicted"/>
<name>A0A5Q0HC05_SACSY</name>
<dbReference type="KEGG" id="ssyi:EKG83_45870"/>